<evidence type="ECO:0000259" key="3">
    <source>
        <dbReference type="Pfam" id="PF07910"/>
    </source>
</evidence>
<feature type="domain" description="UFSP1/2/DUB catalytic" evidence="3">
    <location>
        <begin position="28"/>
        <end position="221"/>
    </location>
</feature>
<dbReference type="OrthoDB" id="417506at2759"/>
<evidence type="ECO:0000256" key="1">
    <source>
        <dbReference type="ARBA" id="ARBA00008552"/>
    </source>
</evidence>
<keyword evidence="5" id="KW-1185">Reference proteome</keyword>
<reference evidence="4 5" key="1">
    <citation type="journal article" date="2019" name="PLoS Biol.">
        <title>Sex chromosomes control vertical transmission of feminizing Wolbachia symbionts in an isopod.</title>
        <authorList>
            <person name="Becking T."/>
            <person name="Chebbi M.A."/>
            <person name="Giraud I."/>
            <person name="Moumen B."/>
            <person name="Laverre T."/>
            <person name="Caubet Y."/>
            <person name="Peccoud J."/>
            <person name="Gilbert C."/>
            <person name="Cordaux R."/>
        </authorList>
    </citation>
    <scope>NUCLEOTIDE SEQUENCE [LARGE SCALE GENOMIC DNA]</scope>
    <source>
        <strain evidence="4">ANa2</strain>
        <tissue evidence="4">Whole body excluding digestive tract and cuticle</tissue>
    </source>
</reference>
<name>A0A5N5TG35_9CRUS</name>
<dbReference type="Pfam" id="PF07910">
    <property type="entry name" value="Peptidase_C78"/>
    <property type="match status" value="1"/>
</dbReference>
<dbReference type="PANTHER" id="PTHR48153:SF3">
    <property type="entry name" value="INACTIVE UFM1-SPECIFIC PROTEASE 1"/>
    <property type="match status" value="1"/>
</dbReference>
<dbReference type="InterPro" id="IPR012462">
    <property type="entry name" value="UFSP1/2_DUB_cat"/>
</dbReference>
<dbReference type="EMBL" id="SEYY01001627">
    <property type="protein sequence ID" value="KAB7505197.1"/>
    <property type="molecule type" value="Genomic_DNA"/>
</dbReference>
<dbReference type="Gene3D" id="3.90.70.130">
    <property type="match status" value="1"/>
</dbReference>
<dbReference type="GO" id="GO:0071567">
    <property type="term" value="F:deUFMylase activity"/>
    <property type="evidence" value="ECO:0007669"/>
    <property type="project" value="TreeGrafter"/>
</dbReference>
<proteinExistence type="inferred from homology"/>
<dbReference type="Proteomes" id="UP000326759">
    <property type="component" value="Unassembled WGS sequence"/>
</dbReference>
<comment type="similarity">
    <text evidence="1">Belongs to the peptidase C78 family.</text>
</comment>
<evidence type="ECO:0000313" key="4">
    <source>
        <dbReference type="EMBL" id="KAB7505197.1"/>
    </source>
</evidence>
<evidence type="ECO:0000256" key="2">
    <source>
        <dbReference type="ARBA" id="ARBA00022801"/>
    </source>
</evidence>
<dbReference type="PANTHER" id="PTHR48153">
    <property type="entry name" value="UFM1-SPECIFIC PROTEASE 2"/>
    <property type="match status" value="1"/>
</dbReference>
<evidence type="ECO:0000313" key="5">
    <source>
        <dbReference type="Proteomes" id="UP000326759"/>
    </source>
</evidence>
<protein>
    <submittedName>
        <fullName evidence="4">Ufm1-specific protease 1</fullName>
    </submittedName>
</protein>
<accession>A0A5N5TG35</accession>
<keyword evidence="2" id="KW-0378">Hydrolase</keyword>
<organism evidence="4 5">
    <name type="scientific">Armadillidium nasatum</name>
    <dbReference type="NCBI Taxonomy" id="96803"/>
    <lineage>
        <taxon>Eukaryota</taxon>
        <taxon>Metazoa</taxon>
        <taxon>Ecdysozoa</taxon>
        <taxon>Arthropoda</taxon>
        <taxon>Crustacea</taxon>
        <taxon>Multicrustacea</taxon>
        <taxon>Malacostraca</taxon>
        <taxon>Eumalacostraca</taxon>
        <taxon>Peracarida</taxon>
        <taxon>Isopoda</taxon>
        <taxon>Oniscidea</taxon>
        <taxon>Crinocheta</taxon>
        <taxon>Armadillidiidae</taxon>
        <taxon>Armadillidium</taxon>
    </lineage>
</organism>
<sequence length="243" mass="27105">MGGGRDYVCDLLPNVHEGLPVPHGVEEIEYVKGDYLYYHYGCDGFDDRGWGCGYRTLMTLCSWVRGQLSSARGTVSSLAAVPSNRDVQDILVRIGDKEGDFKGSNQWIGCVEATLVIDTLYGIPSKVIHVTKGDELHQHTQVLFDHFKARGAPVMMGGDNDNSSKGIVGICRGKEEENSYLLVVDPHFWGEARELSYLQANNWVKWQKLSDFDSSSFYNLCLPQLTVLSTFTTTNDVLPQEQT</sequence>
<dbReference type="GO" id="GO:0006508">
    <property type="term" value="P:proteolysis"/>
    <property type="evidence" value="ECO:0007669"/>
    <property type="project" value="UniProtKB-KW"/>
</dbReference>
<dbReference type="AlphaFoldDB" id="A0A5N5TG35"/>
<keyword evidence="4" id="KW-0645">Protease</keyword>
<comment type="caution">
    <text evidence="4">The sequence shown here is derived from an EMBL/GenBank/DDBJ whole genome shotgun (WGS) entry which is preliminary data.</text>
</comment>
<gene>
    <name evidence="4" type="primary">Ufsp1</name>
    <name evidence="4" type="ORF">Anas_03772</name>
</gene>